<dbReference type="InterPro" id="IPR013783">
    <property type="entry name" value="Ig-like_fold"/>
</dbReference>
<dbReference type="Pfam" id="PF17936">
    <property type="entry name" value="Big_6"/>
    <property type="match status" value="1"/>
</dbReference>
<dbReference type="InterPro" id="IPR041498">
    <property type="entry name" value="Big_6"/>
</dbReference>
<gene>
    <name evidence="2" type="ORF">C8E83_3287</name>
</gene>
<evidence type="ECO:0000259" key="1">
    <source>
        <dbReference type="Pfam" id="PF17936"/>
    </source>
</evidence>
<accession>A0A495IJC3</accession>
<protein>
    <recommendedName>
        <fullName evidence="1">Bacterial Ig domain-containing protein</fullName>
    </recommendedName>
</protein>
<dbReference type="NCBIfam" id="NF033510">
    <property type="entry name" value="Ca_tandemer"/>
    <property type="match status" value="2"/>
</dbReference>
<reference evidence="2 3" key="1">
    <citation type="submission" date="2018-10" db="EMBL/GenBank/DDBJ databases">
        <title>Sequencing the genomes of 1000 actinobacteria strains.</title>
        <authorList>
            <person name="Klenk H.-P."/>
        </authorList>
    </citation>
    <scope>NUCLEOTIDE SEQUENCE [LARGE SCALE GENOMIC DNA]</scope>
    <source>
        <strain evidence="2 3">DSM 17894</strain>
    </source>
</reference>
<dbReference type="AlphaFoldDB" id="A0A495IJC3"/>
<name>A0A495IJC3_9MICO</name>
<feature type="domain" description="Bacterial Ig" evidence="1">
    <location>
        <begin position="251"/>
        <end position="316"/>
    </location>
</feature>
<sequence length="505" mass="50201">MQGPFNLLYTYTATGSTALSFKSAGSGKPLANVSVTPGATTPAIPGEQFTFPAVGTTGPISPASDPSLCFTAAGGSPIVNNTSLQPCGSFDAATATQTFVVNSQGYINLVGAGGWVIAYDSSAIVGQTLGIINSSASQLDLAKMTPVVDEDAPTATVSFGAAVTDLATISGTGAEGATITVSVNGTPIGSPVVVSGGSWSLPIPASIGAGSHTFTVTQTLNGAAAGSTTATADFGAAVDATGPTAEFSGPSTAVTGTGAPGATVILKEGGATIGTATVAANGTWSIEATGLQDGAHTFTATQTARGNVVTTDTLTVTRNATRVNVTQTNLFDGSTFRPGTNTFTGTGTPGATITLAVTNFASGSVTTTVKADGTWSVDRNLGSGTYVFTITQDAKGSSDSISDITLRPEGSGVKRPFTTVTRDGDTYRMGTVTFTGTGDGTNTATVTLKVVSPSGLASVTVPVDPDGTWTLRRSMGSGPYTVTFTQTEGDGSTEVLGPYTLTPSS</sequence>
<dbReference type="EMBL" id="RBKS01000001">
    <property type="protein sequence ID" value="RKR76122.1"/>
    <property type="molecule type" value="Genomic_DNA"/>
</dbReference>
<comment type="caution">
    <text evidence="2">The sequence shown here is derived from an EMBL/GenBank/DDBJ whole genome shotgun (WGS) entry which is preliminary data.</text>
</comment>
<evidence type="ECO:0000313" key="3">
    <source>
        <dbReference type="Proteomes" id="UP000280008"/>
    </source>
</evidence>
<dbReference type="GO" id="GO:0005975">
    <property type="term" value="P:carbohydrate metabolic process"/>
    <property type="evidence" value="ECO:0007669"/>
    <property type="project" value="UniProtKB-ARBA"/>
</dbReference>
<proteinExistence type="predicted"/>
<organism evidence="2 3">
    <name type="scientific">Frondihabitans australicus</name>
    <dbReference type="NCBI Taxonomy" id="386892"/>
    <lineage>
        <taxon>Bacteria</taxon>
        <taxon>Bacillati</taxon>
        <taxon>Actinomycetota</taxon>
        <taxon>Actinomycetes</taxon>
        <taxon>Micrococcales</taxon>
        <taxon>Microbacteriaceae</taxon>
        <taxon>Frondihabitans</taxon>
    </lineage>
</organism>
<evidence type="ECO:0000313" key="2">
    <source>
        <dbReference type="EMBL" id="RKR76122.1"/>
    </source>
</evidence>
<keyword evidence="3" id="KW-1185">Reference proteome</keyword>
<dbReference type="Proteomes" id="UP000280008">
    <property type="component" value="Unassembled WGS sequence"/>
</dbReference>
<dbReference type="Gene3D" id="2.60.40.10">
    <property type="entry name" value="Immunoglobulins"/>
    <property type="match status" value="3"/>
</dbReference>